<reference evidence="2 3" key="1">
    <citation type="submission" date="2016-12" db="EMBL/GenBank/DDBJ databases">
        <authorList>
            <person name="Song W.-J."/>
            <person name="Kurnit D.M."/>
        </authorList>
    </citation>
    <scope>NUCLEOTIDE SEQUENCE [LARGE SCALE GENOMIC DNA]</scope>
    <source>
        <strain evidence="2 3">STM7296</strain>
    </source>
</reference>
<organism evidence="2 3">
    <name type="scientific">Paraburkholderia ribeironis</name>
    <dbReference type="NCBI Taxonomy" id="1247936"/>
    <lineage>
        <taxon>Bacteria</taxon>
        <taxon>Pseudomonadati</taxon>
        <taxon>Pseudomonadota</taxon>
        <taxon>Betaproteobacteria</taxon>
        <taxon>Burkholderiales</taxon>
        <taxon>Burkholderiaceae</taxon>
        <taxon>Paraburkholderia</taxon>
    </lineage>
</organism>
<evidence type="ECO:0000313" key="3">
    <source>
        <dbReference type="Proteomes" id="UP000187012"/>
    </source>
</evidence>
<accession>A0A1N7S0I8</accession>
<feature type="region of interest" description="Disordered" evidence="1">
    <location>
        <begin position="27"/>
        <end position="65"/>
    </location>
</feature>
<dbReference type="AlphaFoldDB" id="A0A1N7S0I8"/>
<dbReference type="Proteomes" id="UP000187012">
    <property type="component" value="Unassembled WGS sequence"/>
</dbReference>
<gene>
    <name evidence="2" type="ORF">BN2475_270154</name>
</gene>
<dbReference type="EMBL" id="CYGX02000027">
    <property type="protein sequence ID" value="SIT40892.1"/>
    <property type="molecule type" value="Genomic_DNA"/>
</dbReference>
<name>A0A1N7S0I8_9BURK</name>
<proteinExistence type="predicted"/>
<keyword evidence="3" id="KW-1185">Reference proteome</keyword>
<evidence type="ECO:0000313" key="2">
    <source>
        <dbReference type="EMBL" id="SIT40892.1"/>
    </source>
</evidence>
<feature type="compositionally biased region" description="Basic and acidic residues" evidence="1">
    <location>
        <begin position="29"/>
        <end position="65"/>
    </location>
</feature>
<sequence length="65" mass="7156">MIEARAEATVDVSAEVIKEITRGITQGITHHEKSVPSVARDFRGAHRDHGPRLPRGDDRRRSGGV</sequence>
<protein>
    <submittedName>
        <fullName evidence="2">Uncharacterized protein</fullName>
    </submittedName>
</protein>
<evidence type="ECO:0000256" key="1">
    <source>
        <dbReference type="SAM" id="MobiDB-lite"/>
    </source>
</evidence>